<feature type="non-terminal residue" evidence="3">
    <location>
        <position position="194"/>
    </location>
</feature>
<proteinExistence type="predicted"/>
<dbReference type="EMBL" id="JAAPAO010000407">
    <property type="protein sequence ID" value="KAF4660598.1"/>
    <property type="molecule type" value="Genomic_DNA"/>
</dbReference>
<evidence type="ECO:0000313" key="3">
    <source>
        <dbReference type="EMBL" id="KAF4660598.1"/>
    </source>
</evidence>
<keyword evidence="2" id="KW-0472">Membrane</keyword>
<comment type="caution">
    <text evidence="3">The sequence shown here is derived from an EMBL/GenBank/DDBJ whole genome shotgun (WGS) entry which is preliminary data.</text>
</comment>
<dbReference type="AlphaFoldDB" id="A0A7J6LMV6"/>
<evidence type="ECO:0000256" key="1">
    <source>
        <dbReference type="SAM" id="MobiDB-lite"/>
    </source>
</evidence>
<feature type="transmembrane region" description="Helical" evidence="2">
    <location>
        <begin position="27"/>
        <end position="51"/>
    </location>
</feature>
<keyword evidence="4" id="KW-1185">Reference proteome</keyword>
<dbReference type="OrthoDB" id="423534at2759"/>
<keyword evidence="2" id="KW-0812">Transmembrane</keyword>
<gene>
    <name evidence="3" type="ORF">FOL47_007088</name>
</gene>
<reference evidence="3 4" key="1">
    <citation type="submission" date="2020-04" db="EMBL/GenBank/DDBJ databases">
        <title>Perkinsus chesapeaki whole genome sequence.</title>
        <authorList>
            <person name="Bogema D.R."/>
        </authorList>
    </citation>
    <scope>NUCLEOTIDE SEQUENCE [LARGE SCALE GENOMIC DNA]</scope>
    <source>
        <strain evidence="3">ATCC PRA-425</strain>
    </source>
</reference>
<evidence type="ECO:0000256" key="2">
    <source>
        <dbReference type="SAM" id="Phobius"/>
    </source>
</evidence>
<feature type="transmembrane region" description="Helical" evidence="2">
    <location>
        <begin position="154"/>
        <end position="177"/>
    </location>
</feature>
<accession>A0A7J6LMV6</accession>
<organism evidence="3 4">
    <name type="scientific">Perkinsus chesapeaki</name>
    <name type="common">Clam parasite</name>
    <name type="synonym">Perkinsus andrewsi</name>
    <dbReference type="NCBI Taxonomy" id="330153"/>
    <lineage>
        <taxon>Eukaryota</taxon>
        <taxon>Sar</taxon>
        <taxon>Alveolata</taxon>
        <taxon>Perkinsozoa</taxon>
        <taxon>Perkinsea</taxon>
        <taxon>Perkinsida</taxon>
        <taxon>Perkinsidae</taxon>
        <taxon>Perkinsus</taxon>
    </lineage>
</organism>
<name>A0A7J6LMV6_PERCH</name>
<dbReference type="Proteomes" id="UP000591131">
    <property type="component" value="Unassembled WGS sequence"/>
</dbReference>
<sequence length="194" mass="20481">FCRKESTLDKVTTNFALSDVATGDDGFMAGVLGFAAGALLVGGVAAIASSVSKKNKKDKKNVDRHPSNPAAEGFIKVDTDDDDTVSGNADETAQLEGRTDHHSGETVAAAVSMVSNMVTDLGDGPMTLSILLSSAASTACLAALANLFHVMYYYPLALLGILESIFLMLFSIIMLALDLPSHNRFCMEIKVMKS</sequence>
<evidence type="ECO:0000313" key="4">
    <source>
        <dbReference type="Proteomes" id="UP000591131"/>
    </source>
</evidence>
<keyword evidence="2" id="KW-1133">Transmembrane helix</keyword>
<feature type="region of interest" description="Disordered" evidence="1">
    <location>
        <begin position="55"/>
        <end position="75"/>
    </location>
</feature>
<protein>
    <submittedName>
        <fullName evidence="3">Uncharacterized protein</fullName>
    </submittedName>
</protein>
<feature type="transmembrane region" description="Helical" evidence="2">
    <location>
        <begin position="126"/>
        <end position="148"/>
    </location>
</feature>